<evidence type="ECO:0000313" key="3">
    <source>
        <dbReference type="EMBL" id="GAA4027693.1"/>
    </source>
</evidence>
<accession>A0ABP7TKM2</accession>
<keyword evidence="1" id="KW-0812">Transmembrane</keyword>
<feature type="transmembrane region" description="Helical" evidence="1">
    <location>
        <begin position="138"/>
        <end position="157"/>
    </location>
</feature>
<evidence type="ECO:0000256" key="1">
    <source>
        <dbReference type="SAM" id="Phobius"/>
    </source>
</evidence>
<keyword evidence="1" id="KW-0472">Membrane</keyword>
<keyword evidence="1" id="KW-1133">Transmembrane helix</keyword>
<protein>
    <recommendedName>
        <fullName evidence="2">PilZ domain-containing protein</fullName>
    </recommendedName>
</protein>
<gene>
    <name evidence="3" type="ORF">GCM10022281_03000</name>
</gene>
<dbReference type="Proteomes" id="UP001424459">
    <property type="component" value="Unassembled WGS sequence"/>
</dbReference>
<keyword evidence="4" id="KW-1185">Reference proteome</keyword>
<organism evidence="3 4">
    <name type="scientific">Sphingomonas rosea</name>
    <dbReference type="NCBI Taxonomy" id="335605"/>
    <lineage>
        <taxon>Bacteria</taxon>
        <taxon>Pseudomonadati</taxon>
        <taxon>Pseudomonadota</taxon>
        <taxon>Alphaproteobacteria</taxon>
        <taxon>Sphingomonadales</taxon>
        <taxon>Sphingomonadaceae</taxon>
        <taxon>Sphingomonas</taxon>
    </lineage>
</organism>
<evidence type="ECO:0000259" key="2">
    <source>
        <dbReference type="Pfam" id="PF07238"/>
    </source>
</evidence>
<dbReference type="Pfam" id="PF07238">
    <property type="entry name" value="PilZ"/>
    <property type="match status" value="1"/>
</dbReference>
<dbReference type="EMBL" id="BAABBR010000001">
    <property type="protein sequence ID" value="GAA4027693.1"/>
    <property type="molecule type" value="Genomic_DNA"/>
</dbReference>
<evidence type="ECO:0000313" key="4">
    <source>
        <dbReference type="Proteomes" id="UP001424459"/>
    </source>
</evidence>
<comment type="caution">
    <text evidence="3">The sequence shown here is derived from an EMBL/GenBank/DDBJ whole genome shotgun (WGS) entry which is preliminary data.</text>
</comment>
<proteinExistence type="predicted"/>
<dbReference type="InterPro" id="IPR009875">
    <property type="entry name" value="PilZ_domain"/>
</dbReference>
<dbReference type="SUPFAM" id="SSF141371">
    <property type="entry name" value="PilZ domain-like"/>
    <property type="match status" value="1"/>
</dbReference>
<feature type="domain" description="PilZ" evidence="2">
    <location>
        <begin position="13"/>
        <end position="81"/>
    </location>
</feature>
<name>A0ABP7TKM2_9SPHN</name>
<sequence>MVMEQGRIQHHRPRAPRRKLYLPVRMRSGAAWADVCLLDLSTRGLQVKCPRTPPTGSYIEVRRGRHVIVARVVWTKKDRFGALTQDAVPVDAVAADRDETATAASDNAQAQERRLHPRPSSVAEAFEQSRFAGRAIEFGLVLAGIVGVAMFGASVVGDAIGTPIHAVTAALR</sequence>
<reference evidence="4" key="1">
    <citation type="journal article" date="2019" name="Int. J. Syst. Evol. Microbiol.">
        <title>The Global Catalogue of Microorganisms (GCM) 10K type strain sequencing project: providing services to taxonomists for standard genome sequencing and annotation.</title>
        <authorList>
            <consortium name="The Broad Institute Genomics Platform"/>
            <consortium name="The Broad Institute Genome Sequencing Center for Infectious Disease"/>
            <person name="Wu L."/>
            <person name="Ma J."/>
        </authorList>
    </citation>
    <scope>NUCLEOTIDE SEQUENCE [LARGE SCALE GENOMIC DNA]</scope>
    <source>
        <strain evidence="4">JCM 17564</strain>
    </source>
</reference>